<accession>A0ABX5EF74</accession>
<sequence length="141" mass="14724">MNLTASFRPGDKVADDGAVLELATFLSGGVLPRERVLTLSWLDADDRVTGIAVPVRDVPERPGSEDAARFGSVIASVTQQSVPGGSVVAMLERPGEQSVTAADRAWNTALRTQAAERGFRLHGLFVAAGGAVRPLALDDAA</sequence>
<organism evidence="1 2">
    <name type="scientific">Isoptericola halotolerans</name>
    <dbReference type="NCBI Taxonomy" id="300560"/>
    <lineage>
        <taxon>Bacteria</taxon>
        <taxon>Bacillati</taxon>
        <taxon>Actinomycetota</taxon>
        <taxon>Actinomycetes</taxon>
        <taxon>Micrococcales</taxon>
        <taxon>Promicromonosporaceae</taxon>
        <taxon>Isoptericola</taxon>
    </lineage>
</organism>
<comment type="caution">
    <text evidence="1">The sequence shown here is derived from an EMBL/GenBank/DDBJ whole genome shotgun (WGS) entry which is preliminary data.</text>
</comment>
<dbReference type="EMBL" id="PVTX01000004">
    <property type="protein sequence ID" value="PRZ07802.1"/>
    <property type="molecule type" value="Genomic_DNA"/>
</dbReference>
<evidence type="ECO:0000313" key="2">
    <source>
        <dbReference type="Proteomes" id="UP000239895"/>
    </source>
</evidence>
<keyword evidence="2" id="KW-1185">Reference proteome</keyword>
<dbReference type="Proteomes" id="UP000239895">
    <property type="component" value="Unassembled WGS sequence"/>
</dbReference>
<evidence type="ECO:0000313" key="1">
    <source>
        <dbReference type="EMBL" id="PRZ07802.1"/>
    </source>
</evidence>
<dbReference type="RefSeq" id="WP_106266893.1">
    <property type="nucleotide sequence ID" value="NZ_PVTX01000004.1"/>
</dbReference>
<gene>
    <name evidence="1" type="ORF">BCL65_104245</name>
</gene>
<name>A0ABX5EF74_9MICO</name>
<reference evidence="1 2" key="1">
    <citation type="submission" date="2018-03" db="EMBL/GenBank/DDBJ databases">
        <title>Comparative analysis of microorganisms from saline springs in Andes Mountain Range, Colombia.</title>
        <authorList>
            <person name="Rubin E."/>
        </authorList>
    </citation>
    <scope>NUCLEOTIDE SEQUENCE [LARGE SCALE GENOMIC DNA]</scope>
    <source>
        <strain evidence="1 2">CG 23</strain>
    </source>
</reference>
<proteinExistence type="predicted"/>
<protein>
    <submittedName>
        <fullName evidence="1">Uncharacterized protein</fullName>
    </submittedName>
</protein>